<evidence type="ECO:0000313" key="1">
    <source>
        <dbReference type="EMBL" id="GKX65203.1"/>
    </source>
</evidence>
<keyword evidence="2" id="KW-1185">Reference proteome</keyword>
<dbReference type="EMBL" id="BROD01000001">
    <property type="protein sequence ID" value="GKX65203.1"/>
    <property type="molecule type" value="Genomic_DNA"/>
</dbReference>
<protein>
    <submittedName>
        <fullName evidence="1">Uncharacterized protein</fullName>
    </submittedName>
</protein>
<evidence type="ECO:0000313" key="2">
    <source>
        <dbReference type="Proteomes" id="UP001058074"/>
    </source>
</evidence>
<gene>
    <name evidence="1" type="ORF">rsdtw13_04610</name>
</gene>
<comment type="caution">
    <text evidence="1">The sequence shown here is derived from an EMBL/GenBank/DDBJ whole genome shotgun (WGS) entry which is preliminary data.</text>
</comment>
<sequence>MIGYHNLESQTRELNWNKLFSDEEINNNTKNTAWEFASKNEDDDFHTDVVFLRTACGAIAEEIGYCHTKTLLMYKKYCGEFYFTKENTKRLCDVIIDKLKKDSIWRNNFNKEIYSSADGLSNVYNGLRREEIEQLSLDELCNLYEKQYKAQIELYKKCWIAEVIQVPGVGLADHLIDYLKSFGISEAEAENVFYSLTRSYKDSVYVEEEKKVIEIAEYVLGDSRLNKLFKEPIKHLRTYVTPYINDKIEEIQSKYGYLGYHGFGDREPYHKDDYIARVKEYVTNASKIQIEKGKWERQSEEKNSQVHTLREKMDKLYTELFVMYGELAVSKAYRRLAQLKNFYFLDFMIGVIARKLELPESYLRFMVPEEIISLLRGEREKVDINNIEKRTSEMVYMILDGEELIFVGKEAQKLRSKMEGVEEVSSNILKGRSACMGACKGRAVIVERSKDIHDFKCGDVLVSLEADPDLIPLMKMAGAIVTDQGGITCHAAVIAREFNIPCVIGTINATKLIKTGDIVYVDANKGEIIVGN</sequence>
<dbReference type="Proteomes" id="UP001058074">
    <property type="component" value="Unassembled WGS sequence"/>
</dbReference>
<organism evidence="1 2">
    <name type="scientific">Inconstantimicrobium mannanitabidum</name>
    <dbReference type="NCBI Taxonomy" id="1604901"/>
    <lineage>
        <taxon>Bacteria</taxon>
        <taxon>Bacillati</taxon>
        <taxon>Bacillota</taxon>
        <taxon>Clostridia</taxon>
        <taxon>Eubacteriales</taxon>
        <taxon>Clostridiaceae</taxon>
        <taxon>Inconstantimicrobium</taxon>
    </lineage>
</organism>
<name>A0ACB5R874_9CLOT</name>
<reference evidence="1" key="1">
    <citation type="journal article" date="2025" name="Int. J. Syst. Evol. Microbiol.">
        <title>Inconstantimicrobium mannanitabidum sp. nov., a novel member of the family Clostridiaceae isolated from anoxic soil under the treatment of reductive soil disinfestation.</title>
        <authorList>
            <person name="Ueki A."/>
            <person name="Tonouchi A."/>
            <person name="Honma S."/>
            <person name="Kaku N."/>
            <person name="Ueki K."/>
        </authorList>
    </citation>
    <scope>NUCLEOTIDE SEQUENCE</scope>
    <source>
        <strain evidence="1">TW13</strain>
    </source>
</reference>
<proteinExistence type="predicted"/>
<accession>A0ACB5R874</accession>